<reference evidence="5 6" key="1">
    <citation type="journal article" date="2014" name="PLoS Genet.">
        <title>Phylogenetically driven sequencing of extremely halophilic archaea reveals strategies for static and dynamic osmo-response.</title>
        <authorList>
            <person name="Becker E.A."/>
            <person name="Seitzer P.M."/>
            <person name="Tritt A."/>
            <person name="Larsen D."/>
            <person name="Krusor M."/>
            <person name="Yao A.I."/>
            <person name="Wu D."/>
            <person name="Madern D."/>
            <person name="Eisen J.A."/>
            <person name="Darling A.E."/>
            <person name="Facciotti M.T."/>
        </authorList>
    </citation>
    <scope>NUCLEOTIDE SEQUENCE [LARGE SCALE GENOMIC DNA]</scope>
    <source>
        <strain evidence="5 6">DSM 10524</strain>
    </source>
</reference>
<dbReference type="InterPro" id="IPR013767">
    <property type="entry name" value="PAS_fold"/>
</dbReference>
<dbReference type="InterPro" id="IPR029016">
    <property type="entry name" value="GAF-like_dom_sf"/>
</dbReference>
<evidence type="ECO:0000256" key="2">
    <source>
        <dbReference type="ARBA" id="ARBA00023163"/>
    </source>
</evidence>
<dbReference type="PROSITE" id="PS50113">
    <property type="entry name" value="PAC"/>
    <property type="match status" value="1"/>
</dbReference>
<dbReference type="InterPro" id="IPR000014">
    <property type="entry name" value="PAS"/>
</dbReference>
<dbReference type="NCBIfam" id="TIGR00229">
    <property type="entry name" value="sensory_box"/>
    <property type="match status" value="1"/>
</dbReference>
<dbReference type="Pfam" id="PF04967">
    <property type="entry name" value="HTH_10"/>
    <property type="match status" value="1"/>
</dbReference>
<dbReference type="PANTHER" id="PTHR34236">
    <property type="entry name" value="DIMETHYL SULFOXIDE REDUCTASE TRANSCRIPTIONAL ACTIVATOR"/>
    <property type="match status" value="1"/>
</dbReference>
<dbReference type="GO" id="GO:0006355">
    <property type="term" value="P:regulation of DNA-templated transcription"/>
    <property type="evidence" value="ECO:0007669"/>
    <property type="project" value="InterPro"/>
</dbReference>
<dbReference type="InterPro" id="IPR000700">
    <property type="entry name" value="PAS-assoc_C"/>
</dbReference>
<dbReference type="Pfam" id="PF15915">
    <property type="entry name" value="BAT"/>
    <property type="match status" value="1"/>
</dbReference>
<evidence type="ECO:0000313" key="5">
    <source>
        <dbReference type="EMBL" id="ELY58218.1"/>
    </source>
</evidence>
<dbReference type="InterPro" id="IPR031803">
    <property type="entry name" value="BAT_GAF/HTH-assoc"/>
</dbReference>
<dbReference type="eggNOG" id="arCOG02276">
    <property type="taxonomic scope" value="Archaea"/>
</dbReference>
<dbReference type="CDD" id="cd00130">
    <property type="entry name" value="PAS"/>
    <property type="match status" value="2"/>
</dbReference>
<evidence type="ECO:0000259" key="3">
    <source>
        <dbReference type="PROSITE" id="PS50112"/>
    </source>
</evidence>
<dbReference type="InterPro" id="IPR003018">
    <property type="entry name" value="GAF"/>
</dbReference>
<dbReference type="Pfam" id="PF08448">
    <property type="entry name" value="PAS_4"/>
    <property type="match status" value="1"/>
</dbReference>
<proteinExistence type="predicted"/>
<dbReference type="RefSeq" id="WP_005555913.1">
    <property type="nucleotide sequence ID" value="NZ_AOIB01000021.1"/>
</dbReference>
<dbReference type="InterPro" id="IPR013656">
    <property type="entry name" value="PAS_4"/>
</dbReference>
<dbReference type="SUPFAM" id="SSF55781">
    <property type="entry name" value="GAF domain-like"/>
    <property type="match status" value="1"/>
</dbReference>
<dbReference type="Gene3D" id="3.30.450.20">
    <property type="entry name" value="PAS domain"/>
    <property type="match status" value="2"/>
</dbReference>
<name>L9XC71_9EURY</name>
<evidence type="ECO:0000313" key="6">
    <source>
        <dbReference type="Proteomes" id="UP000011688"/>
    </source>
</evidence>
<dbReference type="Proteomes" id="UP000011688">
    <property type="component" value="Unassembled WGS sequence"/>
</dbReference>
<dbReference type="InterPro" id="IPR007050">
    <property type="entry name" value="HTH_bacterioopsin"/>
</dbReference>
<dbReference type="AlphaFoldDB" id="L9XC71"/>
<dbReference type="STRING" id="1227497.C491_10494"/>
<sequence length="721" mass="80664">MRSESLTDALRETLAVFDGSGEPRTTPEVAERLELGRRSTYDRLERLAERECLKTKKVGANARVWWQPATGGVTKANSEELEEVVTRISDGFFAVDDEWRLTYLNEIHTSMFDGTPSELLGERLWDAAPGLLDTAFERAYREAMETQTATTVEAYFPPLEGWYRDIVHPSPSGLSIYFTDVTERKARERALERYERIVETVGDGIYVLDGDDRFTFVNDAFVSMTGYGREELLGSAAEFVFGDEFEETATETWTGLESTNRSVTVLEERLHGADGESFVVESRFSRLEVGNGECGRVGVVRDVTDRAEYERELEHQREQLAAVTSLGEVANEIVHAIIGQPTREDIEDTVCKNLANSDSYLFAWIGEVDTATRTVDLRTEAGVEGYLDETTISVDPNDDRSKGPTGRAFRFGKVQTTRDIDSDPRYEPWRSHTKPYGVRSSAAIPIAHEGGIYGVLNVYADRPSAFERQEGKRITQLGEVIGHAIAAAERKQSLLSDDLVELEFRIRDVFAGLDSPNEMPGRITFEHTIPIGEDEFLVYGTATPDAIDTVRNLGETHDGEVDVTVHSEATPPGFELRITDPPVLSVIAALSGYVDSASIENGDYRLTIHLAPSVDVHRVVDAVESAYSDAELRCHRQITRPRDDPRPVQRRLTGELTDRQHAVLSAAYYAGFFEWPREKSAAELADSLDIAAPTFHQHLRKGERKVFDSLFSPPDEREEQS</sequence>
<dbReference type="SUPFAM" id="SSF55785">
    <property type="entry name" value="PYP-like sensor domain (PAS domain)"/>
    <property type="match status" value="2"/>
</dbReference>
<accession>L9XC71</accession>
<feature type="domain" description="PAS" evidence="3">
    <location>
        <begin position="190"/>
        <end position="234"/>
    </location>
</feature>
<dbReference type="SMART" id="SM00065">
    <property type="entry name" value="GAF"/>
    <property type="match status" value="1"/>
</dbReference>
<dbReference type="Gene3D" id="3.30.450.40">
    <property type="match status" value="1"/>
</dbReference>
<evidence type="ECO:0000256" key="1">
    <source>
        <dbReference type="ARBA" id="ARBA00023015"/>
    </source>
</evidence>
<dbReference type="Pfam" id="PF00989">
    <property type="entry name" value="PAS"/>
    <property type="match status" value="1"/>
</dbReference>
<dbReference type="eggNOG" id="arCOG06219">
    <property type="taxonomic scope" value="Archaea"/>
</dbReference>
<keyword evidence="6" id="KW-1185">Reference proteome</keyword>
<dbReference type="eggNOG" id="arCOG08095">
    <property type="taxonomic scope" value="Archaea"/>
</dbReference>
<protein>
    <submittedName>
        <fullName evidence="5">Putative PAS/PAC sensor protein</fullName>
    </submittedName>
</protein>
<dbReference type="Pfam" id="PF13185">
    <property type="entry name" value="GAF_2"/>
    <property type="match status" value="1"/>
</dbReference>
<evidence type="ECO:0000259" key="4">
    <source>
        <dbReference type="PROSITE" id="PS50113"/>
    </source>
</evidence>
<dbReference type="PROSITE" id="PS50112">
    <property type="entry name" value="PAS"/>
    <property type="match status" value="2"/>
</dbReference>
<feature type="domain" description="PAC" evidence="4">
    <location>
        <begin position="264"/>
        <end position="315"/>
    </location>
</feature>
<dbReference type="PANTHER" id="PTHR34236:SF1">
    <property type="entry name" value="DIMETHYL SULFOXIDE REDUCTASE TRANSCRIPTIONAL ACTIVATOR"/>
    <property type="match status" value="1"/>
</dbReference>
<feature type="domain" description="PAS" evidence="3">
    <location>
        <begin position="77"/>
        <end position="122"/>
    </location>
</feature>
<dbReference type="EMBL" id="AOIB01000021">
    <property type="protein sequence ID" value="ELY58218.1"/>
    <property type="molecule type" value="Genomic_DNA"/>
</dbReference>
<dbReference type="SMART" id="SM00091">
    <property type="entry name" value="PAS"/>
    <property type="match status" value="2"/>
</dbReference>
<gene>
    <name evidence="5" type="ORF">C491_10494</name>
</gene>
<keyword evidence="1" id="KW-0805">Transcription regulation</keyword>
<dbReference type="InterPro" id="IPR035965">
    <property type="entry name" value="PAS-like_dom_sf"/>
</dbReference>
<dbReference type="eggNOG" id="arCOG06796">
    <property type="taxonomic scope" value="Archaea"/>
</dbReference>
<keyword evidence="2" id="KW-0804">Transcription</keyword>
<organism evidence="5 6">
    <name type="scientific">Natronococcus amylolyticus DSM 10524</name>
    <dbReference type="NCBI Taxonomy" id="1227497"/>
    <lineage>
        <taxon>Archaea</taxon>
        <taxon>Methanobacteriati</taxon>
        <taxon>Methanobacteriota</taxon>
        <taxon>Stenosarchaea group</taxon>
        <taxon>Halobacteria</taxon>
        <taxon>Halobacteriales</taxon>
        <taxon>Natrialbaceae</taxon>
        <taxon>Natronococcus</taxon>
    </lineage>
</organism>
<comment type="caution">
    <text evidence="5">The sequence shown here is derived from an EMBL/GenBank/DDBJ whole genome shotgun (WGS) entry which is preliminary data.</text>
</comment>
<dbReference type="PATRIC" id="fig|1227497.3.peg.2167"/>
<dbReference type="OrthoDB" id="205707at2157"/>